<dbReference type="InterPro" id="IPR050090">
    <property type="entry name" value="Tyrosine_recombinase_XerCD"/>
</dbReference>
<feature type="domain" description="Core-binding (CB)" evidence="7">
    <location>
        <begin position="97"/>
        <end position="180"/>
    </location>
</feature>
<dbReference type="InterPro" id="IPR002104">
    <property type="entry name" value="Integrase_catalytic"/>
</dbReference>
<dbReference type="SUPFAM" id="SSF56349">
    <property type="entry name" value="DNA breaking-rejoining enzymes"/>
    <property type="match status" value="1"/>
</dbReference>
<keyword evidence="9" id="KW-1185">Reference proteome</keyword>
<dbReference type="Pfam" id="PF00589">
    <property type="entry name" value="Phage_integrase"/>
    <property type="match status" value="1"/>
</dbReference>
<dbReference type="Gene3D" id="1.10.443.10">
    <property type="entry name" value="Intergrase catalytic core"/>
    <property type="match status" value="1"/>
</dbReference>
<dbReference type="GO" id="GO:0003677">
    <property type="term" value="F:DNA binding"/>
    <property type="evidence" value="ECO:0007669"/>
    <property type="project" value="UniProtKB-UniRule"/>
</dbReference>
<dbReference type="PROSITE" id="PS51898">
    <property type="entry name" value="TYR_RECOMBINASE"/>
    <property type="match status" value="1"/>
</dbReference>
<name>A0A4U0EJS1_9FLAO</name>
<comment type="caution">
    <text evidence="8">The sequence shown here is derived from an EMBL/GenBank/DDBJ whole genome shotgun (WGS) entry which is preliminary data.</text>
</comment>
<evidence type="ECO:0000259" key="6">
    <source>
        <dbReference type="PROSITE" id="PS51898"/>
    </source>
</evidence>
<proteinExistence type="inferred from homology"/>
<dbReference type="OrthoDB" id="9801717at2"/>
<keyword evidence="2" id="KW-0229">DNA integration</keyword>
<evidence type="ECO:0000313" key="8">
    <source>
        <dbReference type="EMBL" id="TJY31723.1"/>
    </source>
</evidence>
<dbReference type="InterPro" id="IPR013762">
    <property type="entry name" value="Integrase-like_cat_sf"/>
</dbReference>
<dbReference type="PANTHER" id="PTHR30349">
    <property type="entry name" value="PHAGE INTEGRASE-RELATED"/>
    <property type="match status" value="1"/>
</dbReference>
<accession>A0A4U0EJS1</accession>
<protein>
    <submittedName>
        <fullName evidence="8">Integrase</fullName>
    </submittedName>
</protein>
<dbReference type="RefSeq" id="WP_136844992.1">
    <property type="nucleotide sequence ID" value="NZ_SUPL01000013.1"/>
</dbReference>
<dbReference type="Proteomes" id="UP000307657">
    <property type="component" value="Unassembled WGS sequence"/>
</dbReference>
<evidence type="ECO:0000256" key="5">
    <source>
        <dbReference type="PROSITE-ProRule" id="PRU01248"/>
    </source>
</evidence>
<gene>
    <name evidence="8" type="ORF">E5167_15050</name>
</gene>
<keyword evidence="4" id="KW-0233">DNA recombination</keyword>
<evidence type="ECO:0000256" key="2">
    <source>
        <dbReference type="ARBA" id="ARBA00022908"/>
    </source>
</evidence>
<dbReference type="GO" id="GO:0006310">
    <property type="term" value="P:DNA recombination"/>
    <property type="evidence" value="ECO:0007669"/>
    <property type="project" value="UniProtKB-KW"/>
</dbReference>
<evidence type="ECO:0000256" key="4">
    <source>
        <dbReference type="ARBA" id="ARBA00023172"/>
    </source>
</evidence>
<dbReference type="InterPro" id="IPR011010">
    <property type="entry name" value="DNA_brk_join_enz"/>
</dbReference>
<comment type="similarity">
    <text evidence="1">Belongs to the 'phage' integrase family.</text>
</comment>
<organism evidence="8 9">
    <name type="scientific">Pontimicrobium aquaticum</name>
    <dbReference type="NCBI Taxonomy" id="2565367"/>
    <lineage>
        <taxon>Bacteria</taxon>
        <taxon>Pseudomonadati</taxon>
        <taxon>Bacteroidota</taxon>
        <taxon>Flavobacteriia</taxon>
        <taxon>Flavobacteriales</taxon>
        <taxon>Flavobacteriaceae</taxon>
        <taxon>Pontimicrobium</taxon>
    </lineage>
</organism>
<dbReference type="PANTHER" id="PTHR30349:SF64">
    <property type="entry name" value="PROPHAGE INTEGRASE INTD-RELATED"/>
    <property type="match status" value="1"/>
</dbReference>
<dbReference type="Gene3D" id="1.10.150.130">
    <property type="match status" value="1"/>
</dbReference>
<evidence type="ECO:0000259" key="7">
    <source>
        <dbReference type="PROSITE" id="PS51900"/>
    </source>
</evidence>
<reference evidence="8 9" key="1">
    <citation type="submission" date="2019-04" db="EMBL/GenBank/DDBJ databases">
        <title>Lacinutrix sp. nov., isolated from marine water.</title>
        <authorList>
            <person name="Kim W."/>
        </authorList>
    </citation>
    <scope>NUCLEOTIDE SEQUENCE [LARGE SCALE GENOMIC DNA]</scope>
    <source>
        <strain evidence="8 9">CAU 1491</strain>
    </source>
</reference>
<dbReference type="PROSITE" id="PS51900">
    <property type="entry name" value="CB"/>
    <property type="match status" value="1"/>
</dbReference>
<evidence type="ECO:0000313" key="9">
    <source>
        <dbReference type="Proteomes" id="UP000307657"/>
    </source>
</evidence>
<dbReference type="InterPro" id="IPR010998">
    <property type="entry name" value="Integrase_recombinase_N"/>
</dbReference>
<dbReference type="EMBL" id="SUPL01000013">
    <property type="protein sequence ID" value="TJY31723.1"/>
    <property type="molecule type" value="Genomic_DNA"/>
</dbReference>
<dbReference type="InterPro" id="IPR044068">
    <property type="entry name" value="CB"/>
</dbReference>
<keyword evidence="3 5" id="KW-0238">DNA-binding</keyword>
<dbReference type="InterPro" id="IPR004107">
    <property type="entry name" value="Integrase_SAM-like_N"/>
</dbReference>
<dbReference type="AlphaFoldDB" id="A0A4U0EJS1"/>
<feature type="domain" description="Tyr recombinase" evidence="6">
    <location>
        <begin position="197"/>
        <end position="369"/>
    </location>
</feature>
<evidence type="ECO:0000256" key="1">
    <source>
        <dbReference type="ARBA" id="ARBA00008857"/>
    </source>
</evidence>
<dbReference type="GO" id="GO:0015074">
    <property type="term" value="P:DNA integration"/>
    <property type="evidence" value="ECO:0007669"/>
    <property type="project" value="UniProtKB-KW"/>
</dbReference>
<sequence>MSNLPIITLSKAYHRKENQILIGFKHDWVLIDVVKHIPQAKWSATLKSWYVKNTPNNLKQIHDVFKGHAQINRSKLFKKPIPIPNTFPAKQKRNLSDKQRLFLNTFYKYLKGKRYSKSTVETYSFFIADFIEFNHNKGLNLLTNRDVELYIESVFIKRNYSISTQRQFISAVKQFIIFYPETNISNLALSRPKKSKKLPTVLSPEEVIAIIQCTRNLKHRAIITLLYSAGLRIGEILNLKLGDINLKRKQIHIKRAKGRKDRYATLAESFIPLLKNYVITYKPKYFFVEGVSGKPYSSSSIRKVLSRSCKAAGIHKHVTPHTLRHSYATHLLENGVGLRHIQELLGHAKPETTMIYTHVARKDLMDITSPLDTAVKQLSRSDNTEQKFLLSRK</sequence>
<evidence type="ECO:0000256" key="3">
    <source>
        <dbReference type="ARBA" id="ARBA00023125"/>
    </source>
</evidence>
<dbReference type="Pfam" id="PF13495">
    <property type="entry name" value="Phage_int_SAM_4"/>
    <property type="match status" value="1"/>
</dbReference>